<organism evidence="3 4">
    <name type="scientific">Cordylochernes scorpioides</name>
    <dbReference type="NCBI Taxonomy" id="51811"/>
    <lineage>
        <taxon>Eukaryota</taxon>
        <taxon>Metazoa</taxon>
        <taxon>Ecdysozoa</taxon>
        <taxon>Arthropoda</taxon>
        <taxon>Chelicerata</taxon>
        <taxon>Arachnida</taxon>
        <taxon>Pseudoscorpiones</taxon>
        <taxon>Cheliferoidea</taxon>
        <taxon>Chernetidae</taxon>
        <taxon>Cordylochernes</taxon>
    </lineage>
</organism>
<dbReference type="Gene3D" id="3.30.420.10">
    <property type="entry name" value="Ribonuclease H-like superfamily/Ribonuclease H"/>
    <property type="match status" value="2"/>
</dbReference>
<feature type="non-terminal residue" evidence="3">
    <location>
        <position position="1"/>
    </location>
</feature>
<name>A0ABY6KVN6_9ARAC</name>
<dbReference type="EMBL" id="CP092872">
    <property type="protein sequence ID" value="UYV72929.1"/>
    <property type="molecule type" value="Genomic_DNA"/>
</dbReference>
<dbReference type="Proteomes" id="UP001235939">
    <property type="component" value="Chromosome 10"/>
</dbReference>
<gene>
    <name evidence="3" type="ORF">LAZ67_10001203</name>
</gene>
<sequence length="1038" mass="119085">MVCKVQKRRLDLEDTPRSGRPSEFEEEHLKALLKEDGRQTTRELAVKMKCSAVTISNHLQSIGFSQKLGAWVPHELNETNKENRLQIAAQHLARHQSTRGHKQRFLYVNMKQRVGGSRKNAEAGNKARSSPTKGYVLRYYYIIYLFWTAKVCCTGKCSKGMPRSTRTSTLPNRVNEDIQQKRPDRQGQIILLHDNARPHVAQVVKAALQELEWEVIQHPPYSPDLAPTDYQLFRSMTNHMRGTTFDDEEDLKTWLSNFFDTRPGDFWRNGINKLIERWEEVFILKINVMPGTPIRESARRRSGMLPESGGELSLTSDDDIGLDEELDEMEDEDACDLPLEPPFYANLLQTRPKSAKLQRLQQFMLHQPRPPSNFFLDPSEGSEVNPELFQQLLPKEFDSNFSSDYLNDHGKSLERALTCYKVNQFEQLSVSDEIRDLFQYVGMFRPEFVEIETRWENFIPSYIPAVGDIDAFIKVSRPDGEEETLGLKTLDEPSCKQSDPVVLSLQLKFHFKPACVVCPMGGVKSVELRHRSGIRDLDLWVSDIAALHCATPPPSVHYVRPMPAPEDLMRSWPPEFEELLQIVAPPSVALECSLEEYACLVCTILDVPVYRSKIQALHHVFSIYLEFRSFQHLRPQSTVDRLTLSLMNEAYEDVKLSRTQVYFWYKRFKDGRKSITDDSRSGRPLTSTMDRNIGQDTSLVSLVLAEQPLVMELPLVSPASCELRSVICFLAAKKNSAKDIHTELCQVYGERCMSSGMVRRWVIEHKNGRTDVLDEPCAARPSVSDGTIAKVEAAMLEDRRVTVRKLCDLVPDVSKTTIDKILREHLGYPKVCAIWVSKMLTEDHKRQRVDAAQKFLACHKTDGEEFLDSIVNGDVTWVHYTTPETKEQSKKWEHTSSPKPLKFKPTLSTEKLIATVFWDRKGLLLCDFMRRGTTINSDRYCETLKQLRRAIQNKRRGMLTKGVRFHYDNARPHTAHQTTALIEEFGWELVSHPPYSPDVAPSDFYFFPELKKYLGGTQFQDDDELEKAVLGFLRGQAA</sequence>
<evidence type="ECO:0000256" key="1">
    <source>
        <dbReference type="SAM" id="MobiDB-lite"/>
    </source>
</evidence>
<dbReference type="InterPro" id="IPR022088">
    <property type="entry name" value="Intraflagellar_transp_cmplxB"/>
</dbReference>
<keyword evidence="4" id="KW-1185">Reference proteome</keyword>
<dbReference type="PANTHER" id="PTHR46060">
    <property type="entry name" value="MARINER MOS1 TRANSPOSASE-LIKE PROTEIN"/>
    <property type="match status" value="1"/>
</dbReference>
<feature type="region of interest" description="Disordered" evidence="1">
    <location>
        <begin position="298"/>
        <end position="317"/>
    </location>
</feature>
<protein>
    <recommendedName>
        <fullName evidence="2">Mos1 transposase HTH domain-containing protein</fullName>
    </recommendedName>
</protein>
<dbReference type="Pfam" id="PF12317">
    <property type="entry name" value="IFT46_B_C"/>
    <property type="match status" value="1"/>
</dbReference>
<accession>A0ABY6KVN6</accession>
<dbReference type="Gene3D" id="1.10.10.10">
    <property type="entry name" value="Winged helix-like DNA-binding domain superfamily/Winged helix DNA-binding domain"/>
    <property type="match status" value="1"/>
</dbReference>
<dbReference type="InterPro" id="IPR036388">
    <property type="entry name" value="WH-like_DNA-bd_sf"/>
</dbReference>
<feature type="domain" description="Mos1 transposase HTH" evidence="2">
    <location>
        <begin position="723"/>
        <end position="761"/>
    </location>
</feature>
<evidence type="ECO:0000313" key="3">
    <source>
        <dbReference type="EMBL" id="UYV72929.1"/>
    </source>
</evidence>
<evidence type="ECO:0000259" key="2">
    <source>
        <dbReference type="Pfam" id="PF17906"/>
    </source>
</evidence>
<dbReference type="Pfam" id="PF01359">
    <property type="entry name" value="Transposase_1"/>
    <property type="match status" value="1"/>
</dbReference>
<proteinExistence type="predicted"/>
<dbReference type="PANTHER" id="PTHR46060:SF1">
    <property type="entry name" value="MARINER MOS1 TRANSPOSASE-LIKE PROTEIN"/>
    <property type="match status" value="1"/>
</dbReference>
<dbReference type="Gene3D" id="1.10.10.1450">
    <property type="match status" value="1"/>
</dbReference>
<reference evidence="3 4" key="1">
    <citation type="submission" date="2022-01" db="EMBL/GenBank/DDBJ databases">
        <title>A chromosomal length assembly of Cordylochernes scorpioides.</title>
        <authorList>
            <person name="Zeh D."/>
            <person name="Zeh J."/>
        </authorList>
    </citation>
    <scope>NUCLEOTIDE SEQUENCE [LARGE SCALE GENOMIC DNA]</scope>
    <source>
        <strain evidence="3">IN4F17</strain>
        <tissue evidence="3">Whole Body</tissue>
    </source>
</reference>
<dbReference type="InterPro" id="IPR036397">
    <property type="entry name" value="RNaseH_sf"/>
</dbReference>
<evidence type="ECO:0000313" key="4">
    <source>
        <dbReference type="Proteomes" id="UP001235939"/>
    </source>
</evidence>
<dbReference type="InterPro" id="IPR052709">
    <property type="entry name" value="Transposase-MT_Hybrid"/>
</dbReference>
<dbReference type="InterPro" id="IPR001888">
    <property type="entry name" value="Transposase_1"/>
</dbReference>
<dbReference type="InterPro" id="IPR041426">
    <property type="entry name" value="Mos1_HTH"/>
</dbReference>
<dbReference type="Pfam" id="PF17906">
    <property type="entry name" value="HTH_48"/>
    <property type="match status" value="1"/>
</dbReference>